<evidence type="ECO:0000313" key="3">
    <source>
        <dbReference type="Proteomes" id="UP000191110"/>
    </source>
</evidence>
<name>A0A1T2L047_9GAMM</name>
<keyword evidence="3" id="KW-1185">Reference proteome</keyword>
<proteinExistence type="predicted"/>
<organism evidence="2 3">
    <name type="scientific">Solemya pervernicosa gill symbiont</name>
    <dbReference type="NCBI Taxonomy" id="642797"/>
    <lineage>
        <taxon>Bacteria</taxon>
        <taxon>Pseudomonadati</taxon>
        <taxon>Pseudomonadota</taxon>
        <taxon>Gammaproteobacteria</taxon>
        <taxon>sulfur-oxidizing symbionts</taxon>
    </lineage>
</organism>
<dbReference type="AlphaFoldDB" id="A0A1T2L047"/>
<dbReference type="OrthoDB" id="5797228at2"/>
<dbReference type="RefSeq" id="WP_078484979.1">
    <property type="nucleotide sequence ID" value="NZ_MPRL01000088.1"/>
</dbReference>
<accession>A0A1T2L047</accession>
<keyword evidence="1" id="KW-0472">Membrane</keyword>
<gene>
    <name evidence="2" type="ORF">BOW53_15420</name>
</gene>
<keyword evidence="1" id="KW-1133">Transmembrane helix</keyword>
<feature type="transmembrane region" description="Helical" evidence="1">
    <location>
        <begin position="41"/>
        <end position="57"/>
    </location>
</feature>
<dbReference type="Proteomes" id="UP000191110">
    <property type="component" value="Unassembled WGS sequence"/>
</dbReference>
<evidence type="ECO:0000256" key="1">
    <source>
        <dbReference type="SAM" id="Phobius"/>
    </source>
</evidence>
<sequence length="66" mass="8071">MDSPPENEQTIDRVVIIFLFVLFLLISPLRDIWAADDNPWYVPYLIWLAIIFFAYRLQRRMRRDDL</sequence>
<keyword evidence="1" id="KW-0812">Transmembrane</keyword>
<feature type="transmembrane region" description="Helical" evidence="1">
    <location>
        <begin position="12"/>
        <end position="29"/>
    </location>
</feature>
<evidence type="ECO:0000313" key="2">
    <source>
        <dbReference type="EMBL" id="OOZ38487.1"/>
    </source>
</evidence>
<dbReference type="EMBL" id="MPRL01000088">
    <property type="protein sequence ID" value="OOZ38487.1"/>
    <property type="molecule type" value="Genomic_DNA"/>
</dbReference>
<protein>
    <submittedName>
        <fullName evidence="2">Uncharacterized protein</fullName>
    </submittedName>
</protein>
<reference evidence="2 3" key="1">
    <citation type="submission" date="2016-11" db="EMBL/GenBank/DDBJ databases">
        <title>Mixed transmission modes and dynamic genome evolution in an obligate animal-bacterial symbiosis.</title>
        <authorList>
            <person name="Russell S.L."/>
            <person name="Corbett-Detig R.B."/>
            <person name="Cavanaugh C.M."/>
        </authorList>
    </citation>
    <scope>NUCLEOTIDE SEQUENCE [LARGE SCALE GENOMIC DNA]</scope>
    <source>
        <strain evidence="2">Sveles-Q1</strain>
    </source>
</reference>
<comment type="caution">
    <text evidence="2">The sequence shown here is derived from an EMBL/GenBank/DDBJ whole genome shotgun (WGS) entry which is preliminary data.</text>
</comment>